<keyword evidence="2" id="KW-0328">Glycosyltransferase</keyword>
<proteinExistence type="predicted"/>
<keyword evidence="2" id="KW-0808">Transferase</keyword>
<dbReference type="Proteomes" id="UP000291236">
    <property type="component" value="Chromosome"/>
</dbReference>
<protein>
    <submittedName>
        <fullName evidence="2">Mannosyltransferase</fullName>
    </submittedName>
</protein>
<evidence type="ECO:0000313" key="2">
    <source>
        <dbReference type="EMBL" id="BBH54003.1"/>
    </source>
</evidence>
<dbReference type="GO" id="GO:0016757">
    <property type="term" value="F:glycosyltransferase activity"/>
    <property type="evidence" value="ECO:0007669"/>
    <property type="project" value="UniProtKB-KW"/>
</dbReference>
<organism evidence="2 3">
    <name type="scientific">Fluviispira sanaruensis</name>
    <dbReference type="NCBI Taxonomy" id="2493639"/>
    <lineage>
        <taxon>Bacteria</taxon>
        <taxon>Pseudomonadati</taxon>
        <taxon>Bdellovibrionota</taxon>
        <taxon>Oligoflexia</taxon>
        <taxon>Silvanigrellales</taxon>
        <taxon>Silvanigrellaceae</taxon>
        <taxon>Fluviispira</taxon>
    </lineage>
</organism>
<dbReference type="EMBL" id="AP019368">
    <property type="protein sequence ID" value="BBH54003.1"/>
    <property type="molecule type" value="Genomic_DNA"/>
</dbReference>
<keyword evidence="3" id="KW-1185">Reference proteome</keyword>
<feature type="transmembrane region" description="Helical" evidence="1">
    <location>
        <begin position="226"/>
        <end position="247"/>
    </location>
</feature>
<feature type="transmembrane region" description="Helical" evidence="1">
    <location>
        <begin position="21"/>
        <end position="39"/>
    </location>
</feature>
<feature type="transmembrane region" description="Helical" evidence="1">
    <location>
        <begin position="198"/>
        <end position="214"/>
    </location>
</feature>
<feature type="transmembrane region" description="Helical" evidence="1">
    <location>
        <begin position="150"/>
        <end position="166"/>
    </location>
</feature>
<dbReference type="OrthoDB" id="570488at2"/>
<gene>
    <name evidence="2" type="ORF">JCM31447_24570</name>
</gene>
<dbReference type="KEGG" id="sbf:JCM31447_24570"/>
<feature type="transmembrane region" description="Helical" evidence="1">
    <location>
        <begin position="328"/>
        <end position="348"/>
    </location>
</feature>
<sequence length="409" mass="48105">MSFDKIFERIEKWKSFKIISISILLYLITMIVMFCFIKPEGFNRYFLLEKQSNDIDIYINIAKNGYNSISDFAMFPLWPLLIKGIATATSTSNYMRVANFTAFFIFSLSLPFLWLFLKKSFDKSTALLLFLCFVFNPLSIFHSIGYTESLATFEFSLWLYFIRKILNNNGNKKNPIFFNLDYFVICIVSFSLGLTRPIFAPFLISILMTLFIIWKFDTNNKKSYSVLLYTLLFMFLGFLTFAFFSYWKGFGLFASFKAQNSWDRVLGLHWDVVFSPISVGGSDNVLNWDLQAFWFPLIFLLIALIFTYTKKSLFALEYEIGGVKKVDIIFWLALLFSCAHSAIQFLSYDRFFSTSRFIFAIPLFYYVIGRILEIFSKKVRLFILLIYFVYSLGFFIYWCTRYARGAWIG</sequence>
<keyword evidence="1" id="KW-0472">Membrane</keyword>
<feature type="transmembrane region" description="Helical" evidence="1">
    <location>
        <begin position="379"/>
        <end position="398"/>
    </location>
</feature>
<feature type="transmembrane region" description="Helical" evidence="1">
    <location>
        <begin position="175"/>
        <end position="192"/>
    </location>
</feature>
<accession>A0A4P2VKZ7</accession>
<dbReference type="AlphaFoldDB" id="A0A4P2VKZ7"/>
<name>A0A4P2VKZ7_FLUSA</name>
<evidence type="ECO:0000313" key="3">
    <source>
        <dbReference type="Proteomes" id="UP000291236"/>
    </source>
</evidence>
<reference evidence="2 3" key="1">
    <citation type="submission" date="2018-12" db="EMBL/GenBank/DDBJ databases">
        <title>Rubrispira sanarue gen. nov., sp., nov., a member of the order Silvanigrellales, isolated from a brackish lake in Hamamatsu Japan.</title>
        <authorList>
            <person name="Maejima Y."/>
            <person name="Iino T."/>
            <person name="Muraguchi Y."/>
            <person name="Fukuda K."/>
            <person name="Nojiri H."/>
            <person name="Ohkuma M."/>
            <person name="Moriuchi R."/>
            <person name="Dohra H."/>
            <person name="Kimbara K."/>
            <person name="Shintani M."/>
        </authorList>
    </citation>
    <scope>NUCLEOTIDE SEQUENCE [LARGE SCALE GENOMIC DNA]</scope>
    <source>
        <strain evidence="2 3">RF1110005</strain>
    </source>
</reference>
<dbReference type="RefSeq" id="WP_130610956.1">
    <property type="nucleotide sequence ID" value="NZ_AP019368.1"/>
</dbReference>
<keyword evidence="1" id="KW-0812">Transmembrane</keyword>
<feature type="transmembrane region" description="Helical" evidence="1">
    <location>
        <begin position="354"/>
        <end position="372"/>
    </location>
</feature>
<feature type="transmembrane region" description="Helical" evidence="1">
    <location>
        <begin position="97"/>
        <end position="117"/>
    </location>
</feature>
<evidence type="ECO:0000256" key="1">
    <source>
        <dbReference type="SAM" id="Phobius"/>
    </source>
</evidence>
<feature type="transmembrane region" description="Helical" evidence="1">
    <location>
        <begin position="292"/>
        <end position="308"/>
    </location>
</feature>
<keyword evidence="1" id="KW-1133">Transmembrane helix</keyword>